<name>A0AAN8SFG2_POLSC</name>
<reference evidence="12 13" key="1">
    <citation type="submission" date="2023-10" db="EMBL/GenBank/DDBJ databases">
        <title>Genomes of two closely related lineages of the louse Polyplax serrata with different host specificities.</title>
        <authorList>
            <person name="Martinu J."/>
            <person name="Tarabai H."/>
            <person name="Stefka J."/>
            <person name="Hypsa V."/>
        </authorList>
    </citation>
    <scope>NUCLEOTIDE SEQUENCE [LARGE SCALE GENOMIC DNA]</scope>
    <source>
        <strain evidence="12">HR10_N</strain>
    </source>
</reference>
<dbReference type="GO" id="GO:0005681">
    <property type="term" value="C:spliceosomal complex"/>
    <property type="evidence" value="ECO:0007669"/>
    <property type="project" value="UniProtKB-KW"/>
</dbReference>
<evidence type="ECO:0000256" key="3">
    <source>
        <dbReference type="ARBA" id="ARBA00010362"/>
    </source>
</evidence>
<dbReference type="EMBL" id="JAWJWE010000001">
    <property type="protein sequence ID" value="KAK6645584.1"/>
    <property type="molecule type" value="Genomic_DNA"/>
</dbReference>
<evidence type="ECO:0000256" key="6">
    <source>
        <dbReference type="ARBA" id="ARBA00022728"/>
    </source>
</evidence>
<feature type="compositionally biased region" description="Basic and acidic residues" evidence="11">
    <location>
        <begin position="127"/>
        <end position="150"/>
    </location>
</feature>
<evidence type="ECO:0000256" key="4">
    <source>
        <dbReference type="ARBA" id="ARBA00022490"/>
    </source>
</evidence>
<gene>
    <name evidence="12" type="ORF">RUM43_001864</name>
</gene>
<evidence type="ECO:0000256" key="2">
    <source>
        <dbReference type="ARBA" id="ARBA00004496"/>
    </source>
</evidence>
<dbReference type="Pfam" id="PF15264">
    <property type="entry name" value="TSSC4"/>
    <property type="match status" value="1"/>
</dbReference>
<evidence type="ECO:0000256" key="9">
    <source>
        <dbReference type="ARBA" id="ARBA00035304"/>
    </source>
</evidence>
<evidence type="ECO:0000256" key="5">
    <source>
        <dbReference type="ARBA" id="ARBA00022664"/>
    </source>
</evidence>
<dbReference type="AlphaFoldDB" id="A0AAN8SFG2"/>
<proteinExistence type="inferred from homology"/>
<evidence type="ECO:0000256" key="1">
    <source>
        <dbReference type="ARBA" id="ARBA00004123"/>
    </source>
</evidence>
<evidence type="ECO:0000313" key="12">
    <source>
        <dbReference type="EMBL" id="KAK6645584.1"/>
    </source>
</evidence>
<evidence type="ECO:0000256" key="8">
    <source>
        <dbReference type="ARBA" id="ARBA00023242"/>
    </source>
</evidence>
<comment type="subcellular location">
    <subcellularLocation>
        <location evidence="2">Cytoplasm</location>
    </subcellularLocation>
    <subcellularLocation>
        <location evidence="1">Nucleus</location>
    </subcellularLocation>
</comment>
<keyword evidence="4" id="KW-0963">Cytoplasm</keyword>
<dbReference type="GO" id="GO:0006397">
    <property type="term" value="P:mRNA processing"/>
    <property type="evidence" value="ECO:0007669"/>
    <property type="project" value="UniProtKB-KW"/>
</dbReference>
<keyword evidence="6" id="KW-0747">Spliceosome</keyword>
<keyword evidence="8" id="KW-0539">Nucleus</keyword>
<sequence length="222" mass="25641">MSVPSFLIKNGSTDFLNKQRNLFDVLDSAEKEKTQSANSSIECMDVDVNKPSKVRRKLTKQFKGKDSLFNKPVELPPRFRRRSRVPDYQRNPHKWTKYSLGDVTQDDMSNASNTAAALSFLKEVKRQKSNKEVNDEKKETVSESASDAHLHTFNRPNRKSKESHIIEEVQPSPGSYFRNSKYIMSEYVVGQEKKPTKVKKKNVGSEKGKEIFLNHIHEYEDE</sequence>
<comment type="caution">
    <text evidence="12">The sequence shown here is derived from an EMBL/GenBank/DDBJ whole genome shotgun (WGS) entry which is preliminary data.</text>
</comment>
<evidence type="ECO:0000256" key="7">
    <source>
        <dbReference type="ARBA" id="ARBA00023187"/>
    </source>
</evidence>
<keyword evidence="5" id="KW-0507">mRNA processing</keyword>
<dbReference type="PANTHER" id="PTHR13445">
    <property type="entry name" value="TUMOR SUPPRESSING SUBTRANSFERABLE CANDIDATE 4 TSSC4"/>
    <property type="match status" value="1"/>
</dbReference>
<comment type="function">
    <text evidence="10">Protein associated with the U5 snRNP, during its maturation and its post-splicing recycling and which is required for spliceosomal tri-snRNP complex assembly in the nucleus. Has a molecular sequestering activity and transiently hinders SNRNP200 binding sites for constitutive splicing factors that intervene later during the assembly of the spliceosome and splicing. Together with its molecular sequestering activity, may also function as a molecular adapter and placeholder, coordinating the assembly of the U5 snRNP and its association with the U4/U6 di-snRNP.</text>
</comment>
<evidence type="ECO:0000313" key="13">
    <source>
        <dbReference type="Proteomes" id="UP001372834"/>
    </source>
</evidence>
<dbReference type="InterPro" id="IPR029338">
    <property type="entry name" value="TSSC4"/>
</dbReference>
<keyword evidence="7" id="KW-0508">mRNA splicing</keyword>
<feature type="region of interest" description="Disordered" evidence="11">
    <location>
        <begin position="127"/>
        <end position="164"/>
    </location>
</feature>
<organism evidence="12 13">
    <name type="scientific">Polyplax serrata</name>
    <name type="common">Common mouse louse</name>
    <dbReference type="NCBI Taxonomy" id="468196"/>
    <lineage>
        <taxon>Eukaryota</taxon>
        <taxon>Metazoa</taxon>
        <taxon>Ecdysozoa</taxon>
        <taxon>Arthropoda</taxon>
        <taxon>Hexapoda</taxon>
        <taxon>Insecta</taxon>
        <taxon>Pterygota</taxon>
        <taxon>Neoptera</taxon>
        <taxon>Paraneoptera</taxon>
        <taxon>Psocodea</taxon>
        <taxon>Troctomorpha</taxon>
        <taxon>Phthiraptera</taxon>
        <taxon>Anoplura</taxon>
        <taxon>Polyplacidae</taxon>
        <taxon>Polyplax</taxon>
    </lineage>
</organism>
<comment type="similarity">
    <text evidence="3">Belongs to the TSSC4 family.</text>
</comment>
<evidence type="ECO:0000256" key="11">
    <source>
        <dbReference type="SAM" id="MobiDB-lite"/>
    </source>
</evidence>
<dbReference type="GO" id="GO:0008380">
    <property type="term" value="P:RNA splicing"/>
    <property type="evidence" value="ECO:0007669"/>
    <property type="project" value="UniProtKB-KW"/>
</dbReference>
<dbReference type="Proteomes" id="UP001372834">
    <property type="component" value="Unassembled WGS sequence"/>
</dbReference>
<accession>A0AAN8SFG2</accession>
<dbReference type="GO" id="GO:0005737">
    <property type="term" value="C:cytoplasm"/>
    <property type="evidence" value="ECO:0007669"/>
    <property type="project" value="UniProtKB-SubCell"/>
</dbReference>
<evidence type="ECO:0000256" key="10">
    <source>
        <dbReference type="ARBA" id="ARBA00045970"/>
    </source>
</evidence>
<protein>
    <recommendedName>
        <fullName evidence="9">U5 small nuclear ribonucleoprotein TSSC4</fullName>
    </recommendedName>
</protein>
<dbReference type="PANTHER" id="PTHR13445:SF3">
    <property type="entry name" value="U5 SMALL NUCLEAR RIBONUCLEOPROTEIN TSSC4"/>
    <property type="match status" value="1"/>
</dbReference>